<evidence type="ECO:0000256" key="4">
    <source>
        <dbReference type="ARBA" id="ARBA00022692"/>
    </source>
</evidence>
<reference evidence="9 10" key="1">
    <citation type="submission" date="2017-03" db="EMBL/GenBank/DDBJ databases">
        <title>Draft Genome sequence of Marispirochaeta sp. strain JC444.</title>
        <authorList>
            <person name="Shivani Y."/>
            <person name="Subhash Y."/>
            <person name="Sasikala C."/>
            <person name="Ramana C."/>
        </authorList>
    </citation>
    <scope>NUCLEOTIDE SEQUENCE [LARGE SCALE GENOMIC DNA]</scope>
    <source>
        <strain evidence="9 10">JC444</strain>
    </source>
</reference>
<comment type="similarity">
    <text evidence="7">Belongs to the binding-protein-dependent transport system permease family.</text>
</comment>
<dbReference type="STRING" id="1963862.B4O97_01830"/>
<dbReference type="RefSeq" id="WP_083047745.1">
    <property type="nucleotide sequence ID" value="NZ_MWQY01000002.1"/>
</dbReference>
<keyword evidence="3" id="KW-1003">Cell membrane</keyword>
<evidence type="ECO:0000256" key="5">
    <source>
        <dbReference type="ARBA" id="ARBA00022989"/>
    </source>
</evidence>
<dbReference type="PANTHER" id="PTHR30043">
    <property type="entry name" value="PHOSPHONATES TRANSPORT SYSTEM PERMEASE PROTEIN"/>
    <property type="match status" value="1"/>
</dbReference>
<evidence type="ECO:0000313" key="10">
    <source>
        <dbReference type="Proteomes" id="UP000192343"/>
    </source>
</evidence>
<feature type="transmembrane region" description="Helical" evidence="7">
    <location>
        <begin position="250"/>
        <end position="270"/>
    </location>
</feature>
<evidence type="ECO:0000256" key="6">
    <source>
        <dbReference type="ARBA" id="ARBA00023136"/>
    </source>
</evidence>
<evidence type="ECO:0000313" key="9">
    <source>
        <dbReference type="EMBL" id="ORC37765.1"/>
    </source>
</evidence>
<dbReference type="InterPro" id="IPR035906">
    <property type="entry name" value="MetI-like_sf"/>
</dbReference>
<dbReference type="NCBIfam" id="TIGR01097">
    <property type="entry name" value="PhnE"/>
    <property type="match status" value="1"/>
</dbReference>
<feature type="transmembrane region" description="Helical" evidence="7">
    <location>
        <begin position="88"/>
        <end position="110"/>
    </location>
</feature>
<organism evidence="9 10">
    <name type="scientific">Marispirochaeta aestuarii</name>
    <dbReference type="NCBI Taxonomy" id="1963862"/>
    <lineage>
        <taxon>Bacteria</taxon>
        <taxon>Pseudomonadati</taxon>
        <taxon>Spirochaetota</taxon>
        <taxon>Spirochaetia</taxon>
        <taxon>Spirochaetales</taxon>
        <taxon>Spirochaetaceae</taxon>
        <taxon>Marispirochaeta</taxon>
    </lineage>
</organism>
<gene>
    <name evidence="9" type="ORF">B4O97_01830</name>
</gene>
<feature type="transmembrane region" description="Helical" evidence="7">
    <location>
        <begin position="225"/>
        <end position="244"/>
    </location>
</feature>
<dbReference type="Gene3D" id="1.10.3720.10">
    <property type="entry name" value="MetI-like"/>
    <property type="match status" value="1"/>
</dbReference>
<feature type="domain" description="ABC transmembrane type-1" evidence="8">
    <location>
        <begin position="84"/>
        <end position="267"/>
    </location>
</feature>
<evidence type="ECO:0000256" key="1">
    <source>
        <dbReference type="ARBA" id="ARBA00004651"/>
    </source>
</evidence>
<accession>A0A1Y1S1V0</accession>
<keyword evidence="4 7" id="KW-0812">Transmembrane</keyword>
<dbReference type="PROSITE" id="PS50928">
    <property type="entry name" value="ABC_TM1"/>
    <property type="match status" value="1"/>
</dbReference>
<keyword evidence="6 7" id="KW-0472">Membrane</keyword>
<keyword evidence="5 7" id="KW-1133">Transmembrane helix</keyword>
<dbReference type="Proteomes" id="UP000192343">
    <property type="component" value="Unassembled WGS sequence"/>
</dbReference>
<dbReference type="OrthoDB" id="9808005at2"/>
<dbReference type="GO" id="GO:0015416">
    <property type="term" value="F:ABC-type phosphonate transporter activity"/>
    <property type="evidence" value="ECO:0007669"/>
    <property type="project" value="InterPro"/>
</dbReference>
<sequence>MKNLTTAPLKDIGGESFRWERYTPLQRMRRFAGMFIVAGILLWTISTIDVFWPWVWTAPAEMQDMIYRMIPPNPRALPEILPALLETINIASVGTLLAIIISLPVAYFGARNVSPNRFTLAIARVIIVSSRSIDTLIWALLFVAILGPGPLAGVVAIAFRSVGFLGKLIGESIEEMDWGPIEALQASGASQGHIINYAIVPQIIPSFWAVAILRWDINIRESTVLGMVGAGGIGMLFQVAIDLFRWNTVSMVLVSIVVVVLFGEVVTGIVRRKII</sequence>
<feature type="transmembrane region" description="Helical" evidence="7">
    <location>
        <begin position="194"/>
        <end position="213"/>
    </location>
</feature>
<feature type="transmembrane region" description="Helical" evidence="7">
    <location>
        <begin position="136"/>
        <end position="159"/>
    </location>
</feature>
<dbReference type="GO" id="GO:0005886">
    <property type="term" value="C:plasma membrane"/>
    <property type="evidence" value="ECO:0007669"/>
    <property type="project" value="UniProtKB-SubCell"/>
</dbReference>
<evidence type="ECO:0000256" key="3">
    <source>
        <dbReference type="ARBA" id="ARBA00022475"/>
    </source>
</evidence>
<feature type="transmembrane region" description="Helical" evidence="7">
    <location>
        <begin position="31"/>
        <end position="55"/>
    </location>
</feature>
<dbReference type="AlphaFoldDB" id="A0A1Y1S1V0"/>
<evidence type="ECO:0000256" key="2">
    <source>
        <dbReference type="ARBA" id="ARBA00022448"/>
    </source>
</evidence>
<keyword evidence="2 7" id="KW-0813">Transport</keyword>
<dbReference type="EMBL" id="MWQY01000002">
    <property type="protein sequence ID" value="ORC37765.1"/>
    <property type="molecule type" value="Genomic_DNA"/>
</dbReference>
<dbReference type="InterPro" id="IPR000515">
    <property type="entry name" value="MetI-like"/>
</dbReference>
<name>A0A1Y1S1V0_9SPIO</name>
<proteinExistence type="inferred from homology"/>
<dbReference type="CDD" id="cd06261">
    <property type="entry name" value="TM_PBP2"/>
    <property type="match status" value="1"/>
</dbReference>
<dbReference type="Pfam" id="PF00528">
    <property type="entry name" value="BPD_transp_1"/>
    <property type="match status" value="1"/>
</dbReference>
<dbReference type="SUPFAM" id="SSF161098">
    <property type="entry name" value="MetI-like"/>
    <property type="match status" value="1"/>
</dbReference>
<comment type="caution">
    <text evidence="9">The sequence shown here is derived from an EMBL/GenBank/DDBJ whole genome shotgun (WGS) entry which is preliminary data.</text>
</comment>
<dbReference type="InterPro" id="IPR005769">
    <property type="entry name" value="PhnE/PtxC"/>
</dbReference>
<evidence type="ECO:0000259" key="8">
    <source>
        <dbReference type="PROSITE" id="PS50928"/>
    </source>
</evidence>
<keyword evidence="10" id="KW-1185">Reference proteome</keyword>
<dbReference type="PANTHER" id="PTHR30043:SF1">
    <property type="entry name" value="ABC TRANSPORT SYSTEM PERMEASE PROTEIN P69"/>
    <property type="match status" value="1"/>
</dbReference>
<comment type="subcellular location">
    <subcellularLocation>
        <location evidence="1 7">Cell membrane</location>
        <topology evidence="1 7">Multi-pass membrane protein</topology>
    </subcellularLocation>
</comment>
<evidence type="ECO:0000256" key="7">
    <source>
        <dbReference type="RuleBase" id="RU363032"/>
    </source>
</evidence>
<protein>
    <submittedName>
        <fullName evidence="9">Phosphonate ABC transporter, permease protein PhnE</fullName>
    </submittedName>
</protein>